<protein>
    <submittedName>
        <fullName evidence="1">Amidoligase family protein</fullName>
    </submittedName>
</protein>
<dbReference type="Proteomes" id="UP000775500">
    <property type="component" value="Unassembled WGS sequence"/>
</dbReference>
<dbReference type="InterPro" id="IPR022025">
    <property type="entry name" value="Amidoligase_2"/>
</dbReference>
<evidence type="ECO:0000313" key="2">
    <source>
        <dbReference type="Proteomes" id="UP000775500"/>
    </source>
</evidence>
<dbReference type="RefSeq" id="WP_204685003.1">
    <property type="nucleotide sequence ID" value="NZ_JACJLU010000002.1"/>
</dbReference>
<dbReference type="EMBL" id="JACJLU010000002">
    <property type="protein sequence ID" value="MBM6831016.1"/>
    <property type="molecule type" value="Genomic_DNA"/>
</dbReference>
<gene>
    <name evidence="1" type="ORF">H5982_02690</name>
</gene>
<proteinExistence type="predicted"/>
<comment type="caution">
    <text evidence="1">The sequence shown here is derived from an EMBL/GenBank/DDBJ whole genome shotgun (WGS) entry which is preliminary data.</text>
</comment>
<dbReference type="Pfam" id="PF12224">
    <property type="entry name" value="Amidoligase_2"/>
    <property type="match status" value="1"/>
</dbReference>
<evidence type="ECO:0000313" key="1">
    <source>
        <dbReference type="EMBL" id="MBM6831016.1"/>
    </source>
</evidence>
<keyword evidence="2" id="KW-1185">Reference proteome</keyword>
<sequence>MTILRYHGFNNWQTYKEQGEDLDKAFTFGFELEVTINDSSNATKTPEELATCLKSKFGDMFVYERDGSIGNGVEIISNPMTWKYFINHLDLFKDLLKTCIDSGFDSHNGNCCGLHVHIGRKALNGLDYQNYQIMESKVIANMNFILEWFQEDIFKFSRRTIRSFQHWANPRTERTTVRVGERETEFINKDRIKHINSYDTCGRYYMLNLSNSKTVEFRFLRGTLKWETFFISMNFIKNIVVQSRISNNAITFENLVMNDLDNEMKDYAKSYCELRSIDLEHDEKIIFLEDVKRTHYHQIINEIDLANDILGA</sequence>
<accession>A0ABS2FLW3</accession>
<name>A0ABS2FLW3_9FIRM</name>
<organism evidence="1 2">
    <name type="scientific">Faecalicoccus acidiformans</name>
    <dbReference type="NCBI Taxonomy" id="915173"/>
    <lineage>
        <taxon>Bacteria</taxon>
        <taxon>Bacillati</taxon>
        <taxon>Bacillota</taxon>
        <taxon>Erysipelotrichia</taxon>
        <taxon>Erysipelotrichales</taxon>
        <taxon>Erysipelotrichaceae</taxon>
        <taxon>Faecalicoccus</taxon>
    </lineage>
</organism>
<reference evidence="1 2" key="1">
    <citation type="journal article" date="2021" name="Sci. Rep.">
        <title>The distribution of antibiotic resistance genes in chicken gut microbiota commensals.</title>
        <authorList>
            <person name="Juricova H."/>
            <person name="Matiasovicova J."/>
            <person name="Kubasova T."/>
            <person name="Cejkova D."/>
            <person name="Rychlik I."/>
        </authorList>
    </citation>
    <scope>NUCLEOTIDE SEQUENCE [LARGE SCALE GENOMIC DNA]</scope>
    <source>
        <strain evidence="1 2">An423</strain>
    </source>
</reference>